<evidence type="ECO:0000313" key="3">
    <source>
        <dbReference type="Proteomes" id="UP000000925"/>
    </source>
</evidence>
<evidence type="ECO:0000256" key="1">
    <source>
        <dbReference type="SAM" id="MobiDB-lite"/>
    </source>
</evidence>
<dbReference type="EMBL" id="CP001998">
    <property type="protein sequence ID" value="ADE55505.1"/>
    <property type="molecule type" value="Genomic_DNA"/>
</dbReference>
<feature type="compositionally biased region" description="Polar residues" evidence="1">
    <location>
        <begin position="1"/>
        <end position="11"/>
    </location>
</feature>
<dbReference type="STRING" id="583355.Caka_2489"/>
<protein>
    <submittedName>
        <fullName evidence="2">Uncharacterized protein</fullName>
    </submittedName>
</protein>
<reference evidence="2 3" key="1">
    <citation type="journal article" date="2010" name="Stand. Genomic Sci.">
        <title>Complete genome sequence of Coraliomargarita akajimensis type strain (04OKA010-24).</title>
        <authorList>
            <person name="Mavromatis K."/>
            <person name="Abt B."/>
            <person name="Brambilla E."/>
            <person name="Lapidus A."/>
            <person name="Copeland A."/>
            <person name="Deshpande S."/>
            <person name="Nolan M."/>
            <person name="Lucas S."/>
            <person name="Tice H."/>
            <person name="Cheng J.F."/>
            <person name="Han C."/>
            <person name="Detter J.C."/>
            <person name="Woyke T."/>
            <person name="Goodwin L."/>
            <person name="Pitluck S."/>
            <person name="Held B."/>
            <person name="Brettin T."/>
            <person name="Tapia R."/>
            <person name="Ivanova N."/>
            <person name="Mikhailova N."/>
            <person name="Pati A."/>
            <person name="Liolios K."/>
            <person name="Chen A."/>
            <person name="Palaniappan K."/>
            <person name="Land M."/>
            <person name="Hauser L."/>
            <person name="Chang Y.J."/>
            <person name="Jeffries C.D."/>
            <person name="Rohde M."/>
            <person name="Goker M."/>
            <person name="Bristow J."/>
            <person name="Eisen J.A."/>
            <person name="Markowitz V."/>
            <person name="Hugenholtz P."/>
            <person name="Klenk H.P."/>
            <person name="Kyrpides N.C."/>
        </authorList>
    </citation>
    <scope>NUCLEOTIDE SEQUENCE [LARGE SCALE GENOMIC DNA]</scope>
    <source>
        <strain evidence="3">DSM 45221 / IAM 15411 / JCM 23193 / KCTC 12865</strain>
    </source>
</reference>
<dbReference type="Proteomes" id="UP000000925">
    <property type="component" value="Chromosome"/>
</dbReference>
<evidence type="ECO:0000313" key="2">
    <source>
        <dbReference type="EMBL" id="ADE55505.1"/>
    </source>
</evidence>
<name>D5ENM9_CORAD</name>
<dbReference type="AlphaFoldDB" id="D5ENM9"/>
<dbReference type="HOGENOM" id="CLU_2536859_0_0_0"/>
<keyword evidence="3" id="KW-1185">Reference proteome</keyword>
<accession>D5ENM9</accession>
<organism evidence="2 3">
    <name type="scientific">Coraliomargarita akajimensis (strain DSM 45221 / IAM 15411 / JCM 23193 / KCTC 12865 / 04OKA010-24)</name>
    <dbReference type="NCBI Taxonomy" id="583355"/>
    <lineage>
        <taxon>Bacteria</taxon>
        <taxon>Pseudomonadati</taxon>
        <taxon>Verrucomicrobiota</taxon>
        <taxon>Opitutia</taxon>
        <taxon>Puniceicoccales</taxon>
        <taxon>Coraliomargaritaceae</taxon>
        <taxon>Coraliomargarita</taxon>
    </lineage>
</organism>
<gene>
    <name evidence="2" type="ordered locus">Caka_2489</name>
</gene>
<dbReference type="KEGG" id="caa:Caka_2489"/>
<proteinExistence type="predicted"/>
<sequence length="83" mass="8997">MCPMSDSNTAGDSRGYNCDENPGPDIAISLRRSPRIDGELCLYKGVKGGALRCCRTLVDASSRAPSFFTDLGHFTLLLVLNCR</sequence>
<feature type="region of interest" description="Disordered" evidence="1">
    <location>
        <begin position="1"/>
        <end position="22"/>
    </location>
</feature>